<feature type="region of interest" description="Disordered" evidence="3">
    <location>
        <begin position="168"/>
        <end position="191"/>
    </location>
</feature>
<protein>
    <recommendedName>
        <fullName evidence="7">Zinc-finger domain-containing protein</fullName>
    </recommendedName>
</protein>
<dbReference type="AlphaFoldDB" id="A0A918J6U4"/>
<evidence type="ECO:0000313" key="5">
    <source>
        <dbReference type="EMBL" id="GGW53003.1"/>
    </source>
</evidence>
<feature type="region of interest" description="Disordered" evidence="3">
    <location>
        <begin position="89"/>
        <end position="143"/>
    </location>
</feature>
<dbReference type="RefSeq" id="WP_190016049.1">
    <property type="nucleotide sequence ID" value="NZ_BMUE01000006.1"/>
</dbReference>
<comment type="caution">
    <text evidence="5">The sequence shown here is derived from an EMBL/GenBank/DDBJ whole genome shotgun (WGS) entry which is preliminary data.</text>
</comment>
<feature type="region of interest" description="Disordered" evidence="3">
    <location>
        <begin position="203"/>
        <end position="233"/>
    </location>
</feature>
<reference evidence="5" key="1">
    <citation type="journal article" date="2014" name="Int. J. Syst. Evol. Microbiol.">
        <title>Complete genome sequence of Corynebacterium casei LMG S-19264T (=DSM 44701T), isolated from a smear-ripened cheese.</title>
        <authorList>
            <consortium name="US DOE Joint Genome Institute (JGI-PGF)"/>
            <person name="Walter F."/>
            <person name="Albersmeier A."/>
            <person name="Kalinowski J."/>
            <person name="Ruckert C."/>
        </authorList>
    </citation>
    <scope>NUCLEOTIDE SEQUENCE</scope>
    <source>
        <strain evidence="5">JCM 4490</strain>
    </source>
</reference>
<evidence type="ECO:0000256" key="2">
    <source>
        <dbReference type="ARBA" id="ARBA00023163"/>
    </source>
</evidence>
<proteinExistence type="predicted"/>
<keyword evidence="1" id="KW-0805">Transcription regulation</keyword>
<gene>
    <name evidence="5" type="ORF">GCM10010503_32680</name>
</gene>
<keyword evidence="4" id="KW-1133">Transmembrane helix</keyword>
<feature type="transmembrane region" description="Helical" evidence="4">
    <location>
        <begin position="145"/>
        <end position="166"/>
    </location>
</feature>
<dbReference type="EMBL" id="BMUE01000006">
    <property type="protein sequence ID" value="GGW53003.1"/>
    <property type="molecule type" value="Genomic_DNA"/>
</dbReference>
<keyword evidence="4" id="KW-0812">Transmembrane</keyword>
<evidence type="ECO:0000256" key="3">
    <source>
        <dbReference type="SAM" id="MobiDB-lite"/>
    </source>
</evidence>
<keyword evidence="6" id="KW-1185">Reference proteome</keyword>
<evidence type="ECO:0008006" key="7">
    <source>
        <dbReference type="Google" id="ProtNLM"/>
    </source>
</evidence>
<reference evidence="5" key="2">
    <citation type="submission" date="2020-09" db="EMBL/GenBank/DDBJ databases">
        <authorList>
            <person name="Sun Q."/>
            <person name="Ohkuma M."/>
        </authorList>
    </citation>
    <scope>NUCLEOTIDE SEQUENCE</scope>
    <source>
        <strain evidence="5">JCM 4490</strain>
    </source>
</reference>
<sequence length="311" mass="32332">MTSTTDTAGHPDVAEISDLTEGLLPPDRSTDIRRHLDACELCADVHASLEEIRELLGSAPQAQRMPDDVAERIDAALTAEAILGTFAPDSADAPLSGPDASVHESDDAPVSRETSAPSVRPSGRTDAATGPGRKGRERGRRRRRVVLGAVLTAAVLGAGSLALQALSDHSSHPTAQGHPTPSAAAFSGDSVQSQVKDLLAAKKVTRNGADSQRPSGEVGTERTSPGATESANTLIQTEPPVPDCVRQALHRGGTVLGARTGTYEGKAAYLVVVPDAKDSERVMAYVVDAACVREQHAAAGKVLLKQSLARP</sequence>
<feature type="compositionally biased region" description="Basic residues" evidence="3">
    <location>
        <begin position="133"/>
        <end position="143"/>
    </location>
</feature>
<feature type="compositionally biased region" description="Basic and acidic residues" evidence="3">
    <location>
        <begin position="101"/>
        <end position="110"/>
    </location>
</feature>
<dbReference type="Gene3D" id="1.10.10.1320">
    <property type="entry name" value="Anti-sigma factor, zinc-finger domain"/>
    <property type="match status" value="1"/>
</dbReference>
<organism evidence="5 6">
    <name type="scientific">Streptomyces lucensis JCM 4490</name>
    <dbReference type="NCBI Taxonomy" id="1306176"/>
    <lineage>
        <taxon>Bacteria</taxon>
        <taxon>Bacillati</taxon>
        <taxon>Actinomycetota</taxon>
        <taxon>Actinomycetes</taxon>
        <taxon>Kitasatosporales</taxon>
        <taxon>Streptomycetaceae</taxon>
        <taxon>Streptomyces</taxon>
    </lineage>
</organism>
<keyword evidence="2" id="KW-0804">Transcription</keyword>
<feature type="region of interest" description="Disordered" evidence="3">
    <location>
        <begin position="1"/>
        <end position="25"/>
    </location>
</feature>
<feature type="compositionally biased region" description="Polar residues" evidence="3">
    <location>
        <begin position="221"/>
        <end position="233"/>
    </location>
</feature>
<evidence type="ECO:0000256" key="4">
    <source>
        <dbReference type="SAM" id="Phobius"/>
    </source>
</evidence>
<accession>A0A918J6U4</accession>
<evidence type="ECO:0000256" key="1">
    <source>
        <dbReference type="ARBA" id="ARBA00023015"/>
    </source>
</evidence>
<dbReference type="Proteomes" id="UP000620224">
    <property type="component" value="Unassembled WGS sequence"/>
</dbReference>
<name>A0A918J6U4_9ACTN</name>
<keyword evidence="4" id="KW-0472">Membrane</keyword>
<evidence type="ECO:0000313" key="6">
    <source>
        <dbReference type="Proteomes" id="UP000620224"/>
    </source>
</evidence>
<dbReference type="InterPro" id="IPR041916">
    <property type="entry name" value="Anti_sigma_zinc_sf"/>
</dbReference>